<evidence type="ECO:0000313" key="2">
    <source>
        <dbReference type="EMBL" id="GBC08586.1"/>
    </source>
</evidence>
<dbReference type="Gene3D" id="3.30.420.10">
    <property type="entry name" value="Ribonuclease H-like superfamily/Ribonuclease H"/>
    <property type="match status" value="1"/>
</dbReference>
<keyword evidence="3" id="KW-1185">Reference proteome</keyword>
<feature type="domain" description="Reverse transcriptase" evidence="1">
    <location>
        <begin position="51"/>
        <end position="243"/>
    </location>
</feature>
<reference evidence="2 3" key="1">
    <citation type="submission" date="2017-11" db="EMBL/GenBank/DDBJ databases">
        <title>The genome of Rhizophagus clarus HR1 reveals common genetic basis of auxotrophy among arbuscular mycorrhizal fungi.</title>
        <authorList>
            <person name="Kobayashi Y."/>
        </authorList>
    </citation>
    <scope>NUCLEOTIDE SEQUENCE [LARGE SCALE GENOMIC DNA]</scope>
    <source>
        <strain evidence="2 3">HR1</strain>
    </source>
</reference>
<protein>
    <recommendedName>
        <fullName evidence="1">Reverse transcriptase domain-containing protein</fullName>
    </recommendedName>
</protein>
<dbReference type="Proteomes" id="UP000247702">
    <property type="component" value="Unassembled WGS sequence"/>
</dbReference>
<dbReference type="InterPro" id="IPR000477">
    <property type="entry name" value="RT_dom"/>
</dbReference>
<comment type="caution">
    <text evidence="2">The sequence shown here is derived from an EMBL/GenBank/DDBJ whole genome shotgun (WGS) entry which is preliminary data.</text>
</comment>
<organism evidence="2 3">
    <name type="scientific">Rhizophagus clarus</name>
    <dbReference type="NCBI Taxonomy" id="94130"/>
    <lineage>
        <taxon>Eukaryota</taxon>
        <taxon>Fungi</taxon>
        <taxon>Fungi incertae sedis</taxon>
        <taxon>Mucoromycota</taxon>
        <taxon>Glomeromycotina</taxon>
        <taxon>Glomeromycetes</taxon>
        <taxon>Glomerales</taxon>
        <taxon>Glomeraceae</taxon>
        <taxon>Rhizophagus</taxon>
    </lineage>
</organism>
<evidence type="ECO:0000259" key="1">
    <source>
        <dbReference type="Pfam" id="PF00078"/>
    </source>
</evidence>
<dbReference type="AlphaFoldDB" id="A0A2Z6S097"/>
<dbReference type="STRING" id="94130.A0A2Z6S097"/>
<dbReference type="InterPro" id="IPR036397">
    <property type="entry name" value="RNaseH_sf"/>
</dbReference>
<sequence>MPNGKAPEVIQKSFVKLLYNHLSATFATHHVLTGGNFAKLPGGTYRDPIITLKSIIHDANHNNSPLWILSQDISKAFDSINLTMLKFALERIRLPASAITLILSLFMNCLNQVIYIDPLLTVLKNEMMDPYILRSPTLLLTTMDDSSNIAVNNLVFMDDSTLISLSKAGLEHMLSITEEFYTLNNTSTNHQKYVLISNSLPLTITSTISPVDFNLELSPLNSLSSISVTPISITSSFQFLGVWFNIKGSQDFVKKQITGEYNSFATTLRPARLSAKQVIYLYNTVLVPKLEYQMQITHLSEKDCYTAMRLIRLLVKQKANFSRSLPNPILYLSQALGLINLFSHIIQCHINNLFLMVNSSTPFIQRLFIYRLLLIQFRFLIPISLLKVNDWSLWSHMITFKCDYIACTIASMVSIPFHMQHANSTSSFLDLTLPGHIPLYLCISPKVFKACLKLSVQPKKDTCIIVHWISDCLSSSGNVIRLHLCPGCDTHVPFPSANKYTAVTPSCTFTISLLKSLILLTNFNNALIRPSPLSDLSRLPSPVILPSGSHYRYYTDSSLINLRSPEVSMGWSWVQIIHNAGYLNSGATYAHGTIRNWPSFTRAEAAAIYAALSVSLVDSTISIYTDFQATIDGYDGNYWNEFTDSLANSAHHSDDAILLLVADYTSSHNVRLVYDDVVFDWELTWVALNFSPVHDAFFQAHHALRHYTFKFKLFLDDLPLLETLKLTRPDLYINLLTCHLCRDRSEDLIHLILCAKRRTVMHQILQTYQNHLFSKLHEAGELADMDPTPMLRKLSSLSCWTISSSN</sequence>
<name>A0A2Z6S097_9GLOM</name>
<proteinExistence type="predicted"/>
<dbReference type="InterPro" id="IPR012337">
    <property type="entry name" value="RNaseH-like_sf"/>
</dbReference>
<dbReference type="SUPFAM" id="SSF53098">
    <property type="entry name" value="Ribonuclease H-like"/>
    <property type="match status" value="1"/>
</dbReference>
<gene>
    <name evidence="2" type="ORF">RclHR1_08240006</name>
</gene>
<accession>A0A2Z6S097</accession>
<dbReference type="GO" id="GO:0003676">
    <property type="term" value="F:nucleic acid binding"/>
    <property type="evidence" value="ECO:0007669"/>
    <property type="project" value="InterPro"/>
</dbReference>
<dbReference type="EMBL" id="BEXD01004231">
    <property type="protein sequence ID" value="GBC08586.1"/>
    <property type="molecule type" value="Genomic_DNA"/>
</dbReference>
<evidence type="ECO:0000313" key="3">
    <source>
        <dbReference type="Proteomes" id="UP000247702"/>
    </source>
</evidence>
<dbReference type="Pfam" id="PF00078">
    <property type="entry name" value="RVT_1"/>
    <property type="match status" value="1"/>
</dbReference>